<name>A0A314ZHW1_PRUYE</name>
<gene>
    <name evidence="1" type="ORF">Pyn_33808</name>
</gene>
<sequence length="141" mass="16298">MTLDTALECRRQQKPYSNEAKAWSPYSPSGLAWSRSLPALFLPTKKANKKEDGIWRMEVERRGNWFIRVDLYPNSCLNMIRLKRIVDGAYHHYEPSPLGDHVAWWDHVICLYRLDLRVGLVIGSLITNPITVTRKTSAIES</sequence>
<dbReference type="AlphaFoldDB" id="A0A314ZHW1"/>
<proteinExistence type="predicted"/>
<evidence type="ECO:0000313" key="1">
    <source>
        <dbReference type="EMBL" id="PQQ01526.1"/>
    </source>
</evidence>
<comment type="caution">
    <text evidence="1">The sequence shown here is derived from an EMBL/GenBank/DDBJ whole genome shotgun (WGS) entry which is preliminary data.</text>
</comment>
<evidence type="ECO:0000313" key="2">
    <source>
        <dbReference type="Proteomes" id="UP000250321"/>
    </source>
</evidence>
<dbReference type="Proteomes" id="UP000250321">
    <property type="component" value="Unassembled WGS sequence"/>
</dbReference>
<accession>A0A314ZHW1</accession>
<keyword evidence="2" id="KW-1185">Reference proteome</keyword>
<protein>
    <submittedName>
        <fullName evidence="1">Uncharacterized protein</fullName>
    </submittedName>
</protein>
<reference evidence="1 2" key="1">
    <citation type="submission" date="2018-02" db="EMBL/GenBank/DDBJ databases">
        <title>Draft genome of wild Prunus yedoensis var. nudiflora.</title>
        <authorList>
            <person name="Baek S."/>
            <person name="Kim J.-H."/>
            <person name="Choi K."/>
            <person name="Kim G.-B."/>
            <person name="Cho A."/>
            <person name="Jang H."/>
            <person name="Shin C.-H."/>
            <person name="Yu H.-J."/>
            <person name="Mun J.-H."/>
        </authorList>
    </citation>
    <scope>NUCLEOTIDE SEQUENCE [LARGE SCALE GENOMIC DNA]</scope>
    <source>
        <strain evidence="2">cv. Jeju island</strain>
        <tissue evidence="1">Leaf</tissue>
    </source>
</reference>
<dbReference type="EMBL" id="PJQY01001548">
    <property type="protein sequence ID" value="PQQ01526.1"/>
    <property type="molecule type" value="Genomic_DNA"/>
</dbReference>
<organism evidence="1 2">
    <name type="scientific">Prunus yedoensis var. nudiflora</name>
    <dbReference type="NCBI Taxonomy" id="2094558"/>
    <lineage>
        <taxon>Eukaryota</taxon>
        <taxon>Viridiplantae</taxon>
        <taxon>Streptophyta</taxon>
        <taxon>Embryophyta</taxon>
        <taxon>Tracheophyta</taxon>
        <taxon>Spermatophyta</taxon>
        <taxon>Magnoliopsida</taxon>
        <taxon>eudicotyledons</taxon>
        <taxon>Gunneridae</taxon>
        <taxon>Pentapetalae</taxon>
        <taxon>rosids</taxon>
        <taxon>fabids</taxon>
        <taxon>Rosales</taxon>
        <taxon>Rosaceae</taxon>
        <taxon>Amygdaloideae</taxon>
        <taxon>Amygdaleae</taxon>
        <taxon>Prunus</taxon>
    </lineage>
</organism>